<accession>A0A9N9LRE2</accession>
<dbReference type="Gene3D" id="3.40.50.1110">
    <property type="entry name" value="SGNH hydrolase"/>
    <property type="match status" value="1"/>
</dbReference>
<feature type="transmembrane region" description="Helical" evidence="1">
    <location>
        <begin position="67"/>
        <end position="86"/>
    </location>
</feature>
<proteinExistence type="predicted"/>
<dbReference type="InterPro" id="IPR036514">
    <property type="entry name" value="SGNH_hydro_sf"/>
</dbReference>
<evidence type="ECO:0000313" key="2">
    <source>
        <dbReference type="EMBL" id="CAG8977212.1"/>
    </source>
</evidence>
<organism evidence="2 3">
    <name type="scientific">Hymenoscyphus albidus</name>
    <dbReference type="NCBI Taxonomy" id="595503"/>
    <lineage>
        <taxon>Eukaryota</taxon>
        <taxon>Fungi</taxon>
        <taxon>Dikarya</taxon>
        <taxon>Ascomycota</taxon>
        <taxon>Pezizomycotina</taxon>
        <taxon>Leotiomycetes</taxon>
        <taxon>Helotiales</taxon>
        <taxon>Helotiaceae</taxon>
        <taxon>Hymenoscyphus</taxon>
    </lineage>
</organism>
<dbReference type="OrthoDB" id="10267969at2759"/>
<evidence type="ECO:0000256" key="1">
    <source>
        <dbReference type="SAM" id="Phobius"/>
    </source>
</evidence>
<sequence>MRSLTKSPNDDGSSNHLSTTIEISSPWTDIALEEKATTPCLPPPIFKSRQKSLPFTTRFRFSRSNKITWLVFLGTIGLLYLNWGVWSDGIRRTEASDSVFKIPSFEGLQFINASHPHLRFVGRWMSIANGTRQEGSFPGTVKILTLNSIRQELTIVVGIYFDFEIKGSTTVFLSLQNTERYQELPKPQKPPRTLDFLPANTPSVAGPISLLARVDGDEYTIFPNATSVVKLRNGELDPLARHYIRVIAPNIKDNRTTLLQVNGIYIDGKGELLAPLEATTLPKKTRAKDKAMTAQTRRKMLEVVTDLPGITTGSLGHKEATPGHEVLRGVMGWDYLLGEMFEADHVSIGADGMCLIQNCIGGRGSPLGISDLFFQSGPLGSEQYNQSWTFDNYIPDAMVMNIGNSDWESFQTYSQEYNMSIWDLSVAFENSYISLIRKIRKFAYPPYSPTILTADSFPQTAVGVPIFVVRPLRGQLEGATHSVVERLRMDGDNSVFWLDTSGWLDTELELEGSAENQDFFLDGWWRLTQRGNQRVAILLHLHVCRFLAQDAEKCAFLPPEIYQGKAADPEMVRFEEYIDGERERKLKGLFWEE</sequence>
<dbReference type="AlphaFoldDB" id="A0A9N9LRE2"/>
<keyword evidence="1" id="KW-0812">Transmembrane</keyword>
<dbReference type="Proteomes" id="UP000701801">
    <property type="component" value="Unassembled WGS sequence"/>
</dbReference>
<keyword evidence="1" id="KW-0472">Membrane</keyword>
<gene>
    <name evidence="2" type="ORF">HYALB_00007906</name>
</gene>
<protein>
    <submittedName>
        <fullName evidence="2">Uncharacterized protein</fullName>
    </submittedName>
</protein>
<dbReference type="EMBL" id="CAJVRM010000208">
    <property type="protein sequence ID" value="CAG8977212.1"/>
    <property type="molecule type" value="Genomic_DNA"/>
</dbReference>
<name>A0A9N9LRE2_9HELO</name>
<reference evidence="2" key="1">
    <citation type="submission" date="2021-07" db="EMBL/GenBank/DDBJ databases">
        <authorList>
            <person name="Durling M."/>
        </authorList>
    </citation>
    <scope>NUCLEOTIDE SEQUENCE</scope>
</reference>
<keyword evidence="3" id="KW-1185">Reference proteome</keyword>
<comment type="caution">
    <text evidence="2">The sequence shown here is derived from an EMBL/GenBank/DDBJ whole genome shotgun (WGS) entry which is preliminary data.</text>
</comment>
<keyword evidence="1" id="KW-1133">Transmembrane helix</keyword>
<evidence type="ECO:0000313" key="3">
    <source>
        <dbReference type="Proteomes" id="UP000701801"/>
    </source>
</evidence>